<accession>A0A392SZD9</accession>
<organism evidence="1 2">
    <name type="scientific">Trifolium medium</name>
    <dbReference type="NCBI Taxonomy" id="97028"/>
    <lineage>
        <taxon>Eukaryota</taxon>
        <taxon>Viridiplantae</taxon>
        <taxon>Streptophyta</taxon>
        <taxon>Embryophyta</taxon>
        <taxon>Tracheophyta</taxon>
        <taxon>Spermatophyta</taxon>
        <taxon>Magnoliopsida</taxon>
        <taxon>eudicotyledons</taxon>
        <taxon>Gunneridae</taxon>
        <taxon>Pentapetalae</taxon>
        <taxon>rosids</taxon>
        <taxon>fabids</taxon>
        <taxon>Fabales</taxon>
        <taxon>Fabaceae</taxon>
        <taxon>Papilionoideae</taxon>
        <taxon>50 kb inversion clade</taxon>
        <taxon>NPAAA clade</taxon>
        <taxon>Hologalegina</taxon>
        <taxon>IRL clade</taxon>
        <taxon>Trifolieae</taxon>
        <taxon>Trifolium</taxon>
    </lineage>
</organism>
<comment type="caution">
    <text evidence="1">The sequence shown here is derived from an EMBL/GenBank/DDBJ whole genome shotgun (WGS) entry which is preliminary data.</text>
</comment>
<keyword evidence="2" id="KW-1185">Reference proteome</keyword>
<name>A0A392SZD9_9FABA</name>
<dbReference type="EMBL" id="LXQA010462992">
    <property type="protein sequence ID" value="MCI53435.1"/>
    <property type="molecule type" value="Genomic_DNA"/>
</dbReference>
<evidence type="ECO:0000313" key="1">
    <source>
        <dbReference type="EMBL" id="MCI53435.1"/>
    </source>
</evidence>
<reference evidence="1 2" key="1">
    <citation type="journal article" date="2018" name="Front. Plant Sci.">
        <title>Red Clover (Trifolium pratense) and Zigzag Clover (T. medium) - A Picture of Genomic Similarities and Differences.</title>
        <authorList>
            <person name="Dluhosova J."/>
            <person name="Istvanek J."/>
            <person name="Nedelnik J."/>
            <person name="Repkova J."/>
        </authorList>
    </citation>
    <scope>NUCLEOTIDE SEQUENCE [LARGE SCALE GENOMIC DNA]</scope>
    <source>
        <strain evidence="2">cv. 10/8</strain>
        <tissue evidence="1">Leaf</tissue>
    </source>
</reference>
<dbReference type="AlphaFoldDB" id="A0A392SZD9"/>
<protein>
    <submittedName>
        <fullName evidence="1">Uncharacterized protein</fullName>
    </submittedName>
</protein>
<sequence>MVAFVFSVVREGISLMSVQRRKENVLDVESQGIRLMRVKGTWCVSIVERKGTRVRSARNQRQLLG</sequence>
<dbReference type="Proteomes" id="UP000265520">
    <property type="component" value="Unassembled WGS sequence"/>
</dbReference>
<proteinExistence type="predicted"/>
<feature type="non-terminal residue" evidence="1">
    <location>
        <position position="65"/>
    </location>
</feature>
<evidence type="ECO:0000313" key="2">
    <source>
        <dbReference type="Proteomes" id="UP000265520"/>
    </source>
</evidence>